<dbReference type="EMBL" id="DF143895">
    <property type="protein sequence ID" value="GAA54472.1"/>
    <property type="molecule type" value="Genomic_DNA"/>
</dbReference>
<organism evidence="1 2">
    <name type="scientific">Clonorchis sinensis</name>
    <name type="common">Chinese liver fluke</name>
    <dbReference type="NCBI Taxonomy" id="79923"/>
    <lineage>
        <taxon>Eukaryota</taxon>
        <taxon>Metazoa</taxon>
        <taxon>Spiralia</taxon>
        <taxon>Lophotrochozoa</taxon>
        <taxon>Platyhelminthes</taxon>
        <taxon>Trematoda</taxon>
        <taxon>Digenea</taxon>
        <taxon>Opisthorchiida</taxon>
        <taxon>Opisthorchiata</taxon>
        <taxon>Opisthorchiidae</taxon>
        <taxon>Clonorchis</taxon>
    </lineage>
</organism>
<accession>G7YNE1</accession>
<sequence length="225" mass="25933">SNFGNTGLDALFADIQSTWSVIYVLRDTQTNQKNTCDLTIASFYFCKFSWPTKKPAAHKIARPSPITTNMTPVTGLSRNRTDTRISLSYADLNFYDSLANPYYTDTSKRLTQDVYVRDCPWTELRRPDDVRSWVADLRCDSRAVKQIMASLILQYIRGKFVLRGDLKKQYVRLTQLFRAIKPIDTHGEDATRSPVGYQSMRLCRRSTTTEQISRVVLVIRQLINQ</sequence>
<name>G7YNE1_CLOSI</name>
<protein>
    <submittedName>
        <fullName evidence="1">Uncharacterized protein</fullName>
    </submittedName>
</protein>
<feature type="non-terminal residue" evidence="1">
    <location>
        <position position="1"/>
    </location>
</feature>
<keyword evidence="2" id="KW-1185">Reference proteome</keyword>
<dbReference type="Proteomes" id="UP000008909">
    <property type="component" value="Unassembled WGS sequence"/>
</dbReference>
<evidence type="ECO:0000313" key="1">
    <source>
        <dbReference type="EMBL" id="GAA54472.1"/>
    </source>
</evidence>
<gene>
    <name evidence="1" type="ORF">CLF_103333</name>
</gene>
<reference evidence="1" key="1">
    <citation type="journal article" date="2011" name="Genome Biol.">
        <title>The draft genome of the carcinogenic human liver fluke Clonorchis sinensis.</title>
        <authorList>
            <person name="Wang X."/>
            <person name="Chen W."/>
            <person name="Huang Y."/>
            <person name="Sun J."/>
            <person name="Men J."/>
            <person name="Liu H."/>
            <person name="Luo F."/>
            <person name="Guo L."/>
            <person name="Lv X."/>
            <person name="Deng C."/>
            <person name="Zhou C."/>
            <person name="Fan Y."/>
            <person name="Li X."/>
            <person name="Huang L."/>
            <person name="Hu Y."/>
            <person name="Liang C."/>
            <person name="Hu X."/>
            <person name="Xu J."/>
            <person name="Yu X."/>
        </authorList>
    </citation>
    <scope>NUCLEOTIDE SEQUENCE [LARGE SCALE GENOMIC DNA]</scope>
    <source>
        <strain evidence="1">Henan</strain>
    </source>
</reference>
<proteinExistence type="predicted"/>
<reference key="2">
    <citation type="submission" date="2011-10" db="EMBL/GenBank/DDBJ databases">
        <title>The genome and transcriptome sequence of Clonorchis sinensis provide insights into the carcinogenic liver fluke.</title>
        <authorList>
            <person name="Wang X."/>
            <person name="Huang Y."/>
            <person name="Chen W."/>
            <person name="Liu H."/>
            <person name="Guo L."/>
            <person name="Chen Y."/>
            <person name="Luo F."/>
            <person name="Zhou W."/>
            <person name="Sun J."/>
            <person name="Mao Q."/>
            <person name="Liang P."/>
            <person name="Zhou C."/>
            <person name="Tian Y."/>
            <person name="Men J."/>
            <person name="Lv X."/>
            <person name="Huang L."/>
            <person name="Zhou J."/>
            <person name="Hu Y."/>
            <person name="Li R."/>
            <person name="Zhang F."/>
            <person name="Lei H."/>
            <person name="Li X."/>
            <person name="Hu X."/>
            <person name="Liang C."/>
            <person name="Xu J."/>
            <person name="Wu Z."/>
            <person name="Yu X."/>
        </authorList>
    </citation>
    <scope>NUCLEOTIDE SEQUENCE</scope>
    <source>
        <strain>Henan</strain>
    </source>
</reference>
<dbReference type="AlphaFoldDB" id="G7YNE1"/>
<evidence type="ECO:0000313" key="2">
    <source>
        <dbReference type="Proteomes" id="UP000008909"/>
    </source>
</evidence>